<feature type="transmembrane region" description="Helical" evidence="6">
    <location>
        <begin position="123"/>
        <end position="140"/>
    </location>
</feature>
<evidence type="ECO:0000313" key="8">
    <source>
        <dbReference type="Proteomes" id="UP000559987"/>
    </source>
</evidence>
<sequence length="303" mass="33105">MNKKNASLYLKSAASLFLIAFLLSQTELENYRSIFTSLDIKYFLLGYLFIHGSMVLGAMSLLKLTPNSEVSPNNRLTFYSAFYLSNLIGLALPGRVGDFSIALMLSKITSKTQATASVIKDKLLTVSVFGGCGTITFLLLDNLTLATTCLLILICTALLHFTLTYFSQRKSSAPAAQTLLTFLQKKLASLDKTPNTKLTAAIGIKILRLGFTLAGTLLLLKSMNLDIPTLPTLASIITVHLSALLPISIQGIGVNEVLYIYHLENHGLTIAHAITLAFTLRIITLLTLTSLYSYYSVRKKLAI</sequence>
<keyword evidence="8" id="KW-1185">Reference proteome</keyword>
<evidence type="ECO:0000256" key="3">
    <source>
        <dbReference type="ARBA" id="ARBA00022692"/>
    </source>
</evidence>
<dbReference type="PANTHER" id="PTHR40277">
    <property type="entry name" value="BLL5419 PROTEIN"/>
    <property type="match status" value="1"/>
</dbReference>
<keyword evidence="2" id="KW-1003">Cell membrane</keyword>
<keyword evidence="3 6" id="KW-0812">Transmembrane</keyword>
<protein>
    <submittedName>
        <fullName evidence="7">Uncharacterized membrane protein YbhN (UPF0104 family)</fullName>
    </submittedName>
</protein>
<organism evidence="7 8">
    <name type="scientific">Simiduia aestuariiviva</name>
    <dbReference type="NCBI Taxonomy" id="1510459"/>
    <lineage>
        <taxon>Bacteria</taxon>
        <taxon>Pseudomonadati</taxon>
        <taxon>Pseudomonadota</taxon>
        <taxon>Gammaproteobacteria</taxon>
        <taxon>Cellvibrionales</taxon>
        <taxon>Cellvibrionaceae</taxon>
        <taxon>Simiduia</taxon>
    </lineage>
</organism>
<feature type="transmembrane region" description="Helical" evidence="6">
    <location>
        <begin position="273"/>
        <end position="295"/>
    </location>
</feature>
<reference evidence="7 8" key="1">
    <citation type="submission" date="2020-08" db="EMBL/GenBank/DDBJ databases">
        <title>Genomic Encyclopedia of Type Strains, Phase III (KMG-III): the genomes of soil and plant-associated and newly described type strains.</title>
        <authorList>
            <person name="Whitman W."/>
        </authorList>
    </citation>
    <scope>NUCLEOTIDE SEQUENCE [LARGE SCALE GENOMIC DNA]</scope>
    <source>
        <strain evidence="7 8">CECT 8571</strain>
    </source>
</reference>
<evidence type="ECO:0000256" key="4">
    <source>
        <dbReference type="ARBA" id="ARBA00022989"/>
    </source>
</evidence>
<evidence type="ECO:0000256" key="1">
    <source>
        <dbReference type="ARBA" id="ARBA00004651"/>
    </source>
</evidence>
<feature type="transmembrane region" description="Helical" evidence="6">
    <location>
        <begin position="147"/>
        <end position="166"/>
    </location>
</feature>
<dbReference type="InterPro" id="IPR022791">
    <property type="entry name" value="L-PG_synthase/AglD"/>
</dbReference>
<dbReference type="GO" id="GO:0005886">
    <property type="term" value="C:plasma membrane"/>
    <property type="evidence" value="ECO:0007669"/>
    <property type="project" value="UniProtKB-SubCell"/>
</dbReference>
<accession>A0A839UMK0</accession>
<dbReference type="Pfam" id="PF03706">
    <property type="entry name" value="LPG_synthase_TM"/>
    <property type="match status" value="1"/>
</dbReference>
<dbReference type="AlphaFoldDB" id="A0A839UMK0"/>
<feature type="transmembrane region" description="Helical" evidence="6">
    <location>
        <begin position="76"/>
        <end position="96"/>
    </location>
</feature>
<evidence type="ECO:0000313" key="7">
    <source>
        <dbReference type="EMBL" id="MBB3169082.1"/>
    </source>
</evidence>
<dbReference type="PANTHER" id="PTHR40277:SF1">
    <property type="entry name" value="BLL5419 PROTEIN"/>
    <property type="match status" value="1"/>
</dbReference>
<evidence type="ECO:0000256" key="2">
    <source>
        <dbReference type="ARBA" id="ARBA00022475"/>
    </source>
</evidence>
<dbReference type="Proteomes" id="UP000559987">
    <property type="component" value="Unassembled WGS sequence"/>
</dbReference>
<gene>
    <name evidence="7" type="ORF">FHS30_002290</name>
</gene>
<feature type="transmembrane region" description="Helical" evidence="6">
    <location>
        <begin position="44"/>
        <end position="64"/>
    </location>
</feature>
<proteinExistence type="predicted"/>
<dbReference type="EMBL" id="JACHXZ010000003">
    <property type="protein sequence ID" value="MBB3169082.1"/>
    <property type="molecule type" value="Genomic_DNA"/>
</dbReference>
<comment type="subcellular location">
    <subcellularLocation>
        <location evidence="1">Cell membrane</location>
        <topology evidence="1">Multi-pass membrane protein</topology>
    </subcellularLocation>
</comment>
<feature type="transmembrane region" description="Helical" evidence="6">
    <location>
        <begin position="198"/>
        <end position="220"/>
    </location>
</feature>
<feature type="transmembrane region" description="Helical" evidence="6">
    <location>
        <begin position="232"/>
        <end position="253"/>
    </location>
</feature>
<evidence type="ECO:0000256" key="5">
    <source>
        <dbReference type="ARBA" id="ARBA00023136"/>
    </source>
</evidence>
<keyword evidence="4 6" id="KW-1133">Transmembrane helix</keyword>
<dbReference type="RefSeq" id="WP_183910573.1">
    <property type="nucleotide sequence ID" value="NZ_JACHXZ010000003.1"/>
</dbReference>
<keyword evidence="5 6" id="KW-0472">Membrane</keyword>
<name>A0A839UMK0_9GAMM</name>
<comment type="caution">
    <text evidence="7">The sequence shown here is derived from an EMBL/GenBank/DDBJ whole genome shotgun (WGS) entry which is preliminary data.</text>
</comment>
<evidence type="ECO:0000256" key="6">
    <source>
        <dbReference type="SAM" id="Phobius"/>
    </source>
</evidence>